<feature type="compositionally biased region" description="Basic and acidic residues" evidence="1">
    <location>
        <begin position="294"/>
        <end position="316"/>
    </location>
</feature>
<evidence type="ECO:0000256" key="1">
    <source>
        <dbReference type="SAM" id="MobiDB-lite"/>
    </source>
</evidence>
<dbReference type="KEGG" id="mgl:MGL_0847"/>
<feature type="compositionally biased region" description="Basic residues" evidence="1">
    <location>
        <begin position="500"/>
        <end position="510"/>
    </location>
</feature>
<name>A8PVF4_MALGO</name>
<feature type="compositionally biased region" description="Low complexity" evidence="1">
    <location>
        <begin position="481"/>
        <end position="494"/>
    </location>
</feature>
<protein>
    <submittedName>
        <fullName evidence="2">Uncharacterized protein</fullName>
    </submittedName>
</protein>
<feature type="region of interest" description="Disordered" evidence="1">
    <location>
        <begin position="479"/>
        <end position="554"/>
    </location>
</feature>
<proteinExistence type="predicted"/>
<feature type="compositionally biased region" description="Low complexity" evidence="1">
    <location>
        <begin position="243"/>
        <end position="255"/>
    </location>
</feature>
<organism evidence="2 3">
    <name type="scientific">Malassezia globosa (strain ATCC MYA-4612 / CBS 7966)</name>
    <name type="common">Dandruff-associated fungus</name>
    <dbReference type="NCBI Taxonomy" id="425265"/>
    <lineage>
        <taxon>Eukaryota</taxon>
        <taxon>Fungi</taxon>
        <taxon>Dikarya</taxon>
        <taxon>Basidiomycota</taxon>
        <taxon>Ustilaginomycotina</taxon>
        <taxon>Malasseziomycetes</taxon>
        <taxon>Malasseziales</taxon>
        <taxon>Malasseziaceae</taxon>
        <taxon>Malassezia</taxon>
    </lineage>
</organism>
<keyword evidence="3" id="KW-1185">Reference proteome</keyword>
<feature type="compositionally biased region" description="Polar residues" evidence="1">
    <location>
        <begin position="188"/>
        <end position="203"/>
    </location>
</feature>
<feature type="compositionally biased region" description="Low complexity" evidence="1">
    <location>
        <begin position="119"/>
        <end position="130"/>
    </location>
</feature>
<evidence type="ECO:0000313" key="2">
    <source>
        <dbReference type="EMBL" id="EDP44365.1"/>
    </source>
</evidence>
<gene>
    <name evidence="2" type="ORF">MGL_0847</name>
</gene>
<feature type="compositionally biased region" description="Basic and acidic residues" evidence="1">
    <location>
        <begin position="530"/>
        <end position="539"/>
    </location>
</feature>
<dbReference type="EMBL" id="AAYY01000003">
    <property type="protein sequence ID" value="EDP44365.1"/>
    <property type="molecule type" value="Genomic_DNA"/>
</dbReference>
<comment type="caution">
    <text evidence="2">The sequence shown here is derived from an EMBL/GenBank/DDBJ whole genome shotgun (WGS) entry which is preliminary data.</text>
</comment>
<dbReference type="Proteomes" id="UP000008837">
    <property type="component" value="Unassembled WGS sequence"/>
</dbReference>
<sequence length="680" mass="73991">MGSMIQQERVSRGNEIASQDSCLLWMMGCSPPKQTGGSNLGKLLKATPSKAELSTYTVPVNFFTATPPASVSYASSDDETPLSSKSGITTPHSLLFQNSHDNLPFETGLESTTLGSSWSSSSKFCGSFESQESAPTSCEEVSPESKASIDGSIPSASTSATGDSLEALCELLQSHKLGFEESNHRAEPQSNLGPRSESWQTIRMKQKEGSDDEAPFSSSSSTLGQEVTPSNCASDMSPPPSPSSMGPPSLDPLGPEDLSAYVSGIGLPIDPDIEMSTFVQLQTFRHHTRSRSVGRFDSRHEKSKWRRPDRSKMDERTANMLGLSPRKLQSMASPRPPLALVRDTEHIPALDGLGSALCNPGYVLHSRNSSVSSFSETFDDEPPASPILRTPTEALEPLPDDGDFSLSLSDASVPDELPSEHVTIEHLQPLVTDTQQLCMTSEEPPLADYTLGDNLSKTSLTRSSSLDCDDDVPVSRGRCTSVKSIKSPSSPVVSGAKLGVSHRRSNRRRKNESSSGSSQTRPQAGLNLELRSREKERSLGKQRGRGNAVKVVASSSDECAESTLNPAPCDDMKGSDDESVLDVAQALPRSRLLSNSSHLLMLSLELAMIHHHKINAPLKPRWGRRRDDDFQPLPGMNARIQRYMAERKLRHVPSSVRTSSMYHYVDECGSRLKYNWDART</sequence>
<feature type="compositionally biased region" description="Polar residues" evidence="1">
    <location>
        <begin position="222"/>
        <end position="233"/>
    </location>
</feature>
<dbReference type="RefSeq" id="XP_001731579.1">
    <property type="nucleotide sequence ID" value="XM_001731527.1"/>
</dbReference>
<feature type="region of interest" description="Disordered" evidence="1">
    <location>
        <begin position="292"/>
        <end position="316"/>
    </location>
</feature>
<accession>A8PVF4</accession>
<reference evidence="2 3" key="1">
    <citation type="journal article" date="2007" name="Proc. Natl. Acad. Sci. U.S.A.">
        <title>Dandruff-associated Malassezia genomes reveal convergent and divergent virulence traits shared with plant and human fungal pathogens.</title>
        <authorList>
            <person name="Xu J."/>
            <person name="Saunders C.W."/>
            <person name="Hu P."/>
            <person name="Grant R.A."/>
            <person name="Boekhout T."/>
            <person name="Kuramae E.E."/>
            <person name="Kronstad J.W."/>
            <person name="Deangelis Y.M."/>
            <person name="Reeder N.L."/>
            <person name="Johnstone K.R."/>
            <person name="Leland M."/>
            <person name="Fieno A.M."/>
            <person name="Begley W.M."/>
            <person name="Sun Y."/>
            <person name="Lacey M.P."/>
            <person name="Chaudhary T."/>
            <person name="Keough T."/>
            <person name="Chu L."/>
            <person name="Sears R."/>
            <person name="Yuan B."/>
            <person name="Dawson T.L.Jr."/>
        </authorList>
    </citation>
    <scope>NUCLEOTIDE SEQUENCE [LARGE SCALE GENOMIC DNA]</scope>
    <source>
        <strain evidence="3">ATCC MYA-4612 / CBS 7966</strain>
    </source>
</reference>
<dbReference type="OrthoDB" id="3360637at2759"/>
<dbReference type="GeneID" id="5855885"/>
<dbReference type="VEuPathDB" id="FungiDB:MGL_0847"/>
<feature type="region of interest" description="Disordered" evidence="1">
    <location>
        <begin position="119"/>
        <end position="161"/>
    </location>
</feature>
<dbReference type="OMA" id="PGMNARI"/>
<evidence type="ECO:0000313" key="3">
    <source>
        <dbReference type="Proteomes" id="UP000008837"/>
    </source>
</evidence>
<feature type="region of interest" description="Disordered" evidence="1">
    <location>
        <begin position="373"/>
        <end position="414"/>
    </location>
</feature>
<dbReference type="AlphaFoldDB" id="A8PVF4"/>
<dbReference type="InParanoid" id="A8PVF4"/>
<feature type="region of interest" description="Disordered" evidence="1">
    <location>
        <begin position="179"/>
        <end position="258"/>
    </location>
</feature>